<accession>A0AA88WEL7</accession>
<evidence type="ECO:0000256" key="2">
    <source>
        <dbReference type="ARBA" id="ARBA00022842"/>
    </source>
</evidence>
<dbReference type="GO" id="GO:0005388">
    <property type="term" value="F:P-type calcium transporter activity"/>
    <property type="evidence" value="ECO:0007669"/>
    <property type="project" value="TreeGrafter"/>
</dbReference>
<feature type="domain" description="Cation-transporting P-type ATPase C-terminal" evidence="3">
    <location>
        <begin position="48"/>
        <end position="85"/>
    </location>
</feature>
<dbReference type="InterPro" id="IPR006068">
    <property type="entry name" value="ATPase_P-typ_cation-transptr_C"/>
</dbReference>
<evidence type="ECO:0000313" key="4">
    <source>
        <dbReference type="EMBL" id="KAK3026232.1"/>
    </source>
</evidence>
<dbReference type="InterPro" id="IPR023298">
    <property type="entry name" value="ATPase_P-typ_TM_dom_sf"/>
</dbReference>
<dbReference type="Proteomes" id="UP001188597">
    <property type="component" value="Unassembled WGS sequence"/>
</dbReference>
<dbReference type="Pfam" id="PF00689">
    <property type="entry name" value="Cation_ATPase_C"/>
    <property type="match status" value="1"/>
</dbReference>
<dbReference type="PANTHER" id="PTHR24093:SF520">
    <property type="entry name" value="CALCIUM-TRANSPORTING ATPASE 9, PLASMA MEMBRANE-TYPE"/>
    <property type="match status" value="1"/>
</dbReference>
<name>A0AA88WEL7_9ASTE</name>
<evidence type="ECO:0000259" key="3">
    <source>
        <dbReference type="Pfam" id="PF00689"/>
    </source>
</evidence>
<dbReference type="GO" id="GO:0046872">
    <property type="term" value="F:metal ion binding"/>
    <property type="evidence" value="ECO:0007669"/>
    <property type="project" value="UniProtKB-KW"/>
</dbReference>
<evidence type="ECO:0000313" key="5">
    <source>
        <dbReference type="Proteomes" id="UP001188597"/>
    </source>
</evidence>
<keyword evidence="5" id="KW-1185">Reference proteome</keyword>
<dbReference type="EMBL" id="JAVXUP010000510">
    <property type="protein sequence ID" value="KAK3026232.1"/>
    <property type="molecule type" value="Genomic_DNA"/>
</dbReference>
<protein>
    <recommendedName>
        <fullName evidence="3">Cation-transporting P-type ATPase C-terminal domain-containing protein</fullName>
    </recommendedName>
</protein>
<proteinExistence type="predicted"/>
<organism evidence="4 5">
    <name type="scientific">Escallonia herrerae</name>
    <dbReference type="NCBI Taxonomy" id="1293975"/>
    <lineage>
        <taxon>Eukaryota</taxon>
        <taxon>Viridiplantae</taxon>
        <taxon>Streptophyta</taxon>
        <taxon>Embryophyta</taxon>
        <taxon>Tracheophyta</taxon>
        <taxon>Spermatophyta</taxon>
        <taxon>Magnoliopsida</taxon>
        <taxon>eudicotyledons</taxon>
        <taxon>Gunneridae</taxon>
        <taxon>Pentapetalae</taxon>
        <taxon>asterids</taxon>
        <taxon>campanulids</taxon>
        <taxon>Escalloniales</taxon>
        <taxon>Escalloniaceae</taxon>
        <taxon>Escallonia</taxon>
    </lineage>
</organism>
<evidence type="ECO:0000256" key="1">
    <source>
        <dbReference type="ARBA" id="ARBA00022723"/>
    </source>
</evidence>
<dbReference type="GO" id="GO:0005886">
    <property type="term" value="C:plasma membrane"/>
    <property type="evidence" value="ECO:0007669"/>
    <property type="project" value="TreeGrafter"/>
</dbReference>
<sequence>MVAAGALVVCWACICRYLEVYRVPDFQLTVSVAVVVINVVAAKSSGDVPLNIAQLFWVNLIMDTLGALALATEPPTDHLMHRTPVGRLLQLGFNNLAIFSCFPFFLELEFDAHDREPCLPANKASVEQNAWELKQYIEVLYLGSVKGIMLFGHSKGGVVATAA</sequence>
<keyword evidence="2" id="KW-0460">Magnesium</keyword>
<keyword evidence="1" id="KW-0479">Metal-binding</keyword>
<dbReference type="PANTHER" id="PTHR24093">
    <property type="entry name" value="CATION TRANSPORTING ATPASE"/>
    <property type="match status" value="1"/>
</dbReference>
<gene>
    <name evidence="4" type="ORF">RJ639_040517</name>
</gene>
<dbReference type="Gene3D" id="1.20.1110.10">
    <property type="entry name" value="Calcium-transporting ATPase, transmembrane domain"/>
    <property type="match status" value="1"/>
</dbReference>
<reference evidence="4" key="1">
    <citation type="submission" date="2022-12" db="EMBL/GenBank/DDBJ databases">
        <title>Draft genome assemblies for two species of Escallonia (Escalloniales).</title>
        <authorList>
            <person name="Chanderbali A."/>
            <person name="Dervinis C."/>
            <person name="Anghel I."/>
            <person name="Soltis D."/>
            <person name="Soltis P."/>
            <person name="Zapata F."/>
        </authorList>
    </citation>
    <scope>NUCLEOTIDE SEQUENCE</scope>
    <source>
        <strain evidence="4">UCBG64.0493</strain>
        <tissue evidence="4">Leaf</tissue>
    </source>
</reference>
<comment type="caution">
    <text evidence="4">The sequence shown here is derived from an EMBL/GenBank/DDBJ whole genome shotgun (WGS) entry which is preliminary data.</text>
</comment>
<dbReference type="SUPFAM" id="SSF81665">
    <property type="entry name" value="Calcium ATPase, transmembrane domain M"/>
    <property type="match status" value="1"/>
</dbReference>
<dbReference type="AlphaFoldDB" id="A0AA88WEL7"/>